<dbReference type="InterPro" id="IPR027608">
    <property type="entry name" value="Spiro_SPASM"/>
</dbReference>
<keyword evidence="3" id="KW-0479">Metal-binding</keyword>
<accession>A0ABY8MFL6</accession>
<dbReference type="EMBL" id="CP123443">
    <property type="protein sequence ID" value="WGK68703.1"/>
    <property type="molecule type" value="Genomic_DNA"/>
</dbReference>
<dbReference type="SUPFAM" id="SSF102114">
    <property type="entry name" value="Radical SAM enzymes"/>
    <property type="match status" value="1"/>
</dbReference>
<dbReference type="InterPro" id="IPR013785">
    <property type="entry name" value="Aldolase_TIM"/>
</dbReference>
<evidence type="ECO:0000313" key="7">
    <source>
        <dbReference type="Proteomes" id="UP001228690"/>
    </source>
</evidence>
<proteinExistence type="predicted"/>
<evidence type="ECO:0000313" key="6">
    <source>
        <dbReference type="EMBL" id="WGK68703.1"/>
    </source>
</evidence>
<protein>
    <submittedName>
        <fullName evidence="6">Spiro-SPASM protein</fullName>
    </submittedName>
</protein>
<dbReference type="Gene3D" id="3.20.20.70">
    <property type="entry name" value="Aldolase class I"/>
    <property type="match status" value="1"/>
</dbReference>
<sequence length="743" mass="82612">MSKNNTEVSETPVSDGLESGIPHVHLAFVNAIHLNPYALEALEAPDVSGGGTGGEDSGPVPASSSWQICLEKLAQLPHCRLPSAQDSNSGLPCICLLPPERTRPDEAVAAALEPEWLKGQGLHPIFLEDYSEMALLRAVREGIELFYPDAFRPDATVKALENYLDCLDRKEEAGGTDLPDTGRKQSARVEVFGEDVGLPLAMRFGDGQLGREQFRLPENLTSRQIHCYWIEGDAPFLSPELTRKLYDRHHDHAAELSLSDIYPQGLVPMLFQAAVLSRLSLLRRDGTDGVNGADGKACKDGGNASYPSIPEIAERDLNLFATELLPADKDYRLLRLELRAGNKRQFQTLRNLYCSLAGTGKAGADGYSLEQILHWLEVSPQSSRSLPRYFPIQISAFCPQRCSYCPYPKIMGPEFFPPGAGVLQRELQKGKEAVNAPKNNAPKNSAAFMPRQLWSDLLGAIVRFAGDGVINLSPLGEPLLHPEFVCMVEDLLRQPSLQLVIETGGASWQAEDIRRLLALDQKEGRITWIVSLDALDPELYRELRAPDEDISPLTGMCASQQKAHALVELLLHSPESRPGQVYVQAVRMKENEADLEAFYRYWAEGRKPDKSRVPEFSAVSGISDIAAAPAVPVRPQVIVQKYNTYAGLLPDRQLLRLDPIERLPCRRLAREMVFGLDGQCYLCVQDLQQELARRLEPGQRLGCFPQQNLEDLWVCGQSLYEQHIAGHYPGICRNCDEYYVHNF</sequence>
<evidence type="ECO:0000256" key="5">
    <source>
        <dbReference type="ARBA" id="ARBA00023014"/>
    </source>
</evidence>
<evidence type="ECO:0000256" key="1">
    <source>
        <dbReference type="ARBA" id="ARBA00001966"/>
    </source>
</evidence>
<reference evidence="6 7" key="1">
    <citation type="submission" date="2023-04" db="EMBL/GenBank/DDBJ databases">
        <title>Spirochaete genome identified in red abalone sample constitutes a novel genus.</title>
        <authorList>
            <person name="Sharma S.P."/>
            <person name="Purcell C.M."/>
            <person name="Hyde J.R."/>
            <person name="Severin A.J."/>
        </authorList>
    </citation>
    <scope>NUCLEOTIDE SEQUENCE [LARGE SCALE GENOMIC DNA]</scope>
    <source>
        <strain evidence="6 7">SP-2023</strain>
    </source>
</reference>
<name>A0ABY8MFL6_9SPIO</name>
<evidence type="ECO:0000256" key="2">
    <source>
        <dbReference type="ARBA" id="ARBA00022691"/>
    </source>
</evidence>
<dbReference type="InterPro" id="IPR058240">
    <property type="entry name" value="rSAM_sf"/>
</dbReference>
<evidence type="ECO:0000256" key="3">
    <source>
        <dbReference type="ARBA" id="ARBA00022723"/>
    </source>
</evidence>
<keyword evidence="2" id="KW-0949">S-adenosyl-L-methionine</keyword>
<keyword evidence="5" id="KW-0411">Iron-sulfur</keyword>
<evidence type="ECO:0000256" key="4">
    <source>
        <dbReference type="ARBA" id="ARBA00023004"/>
    </source>
</evidence>
<dbReference type="RefSeq" id="WP_326926889.1">
    <property type="nucleotide sequence ID" value="NZ_CP123443.1"/>
</dbReference>
<dbReference type="InterPro" id="IPR050377">
    <property type="entry name" value="Radical_SAM_PqqE_MftC-like"/>
</dbReference>
<dbReference type="Proteomes" id="UP001228690">
    <property type="component" value="Chromosome"/>
</dbReference>
<keyword evidence="7" id="KW-1185">Reference proteome</keyword>
<gene>
    <name evidence="6" type="ORF">P0082_09460</name>
</gene>
<keyword evidence="4" id="KW-0408">Iron</keyword>
<dbReference type="CDD" id="cd01335">
    <property type="entry name" value="Radical_SAM"/>
    <property type="match status" value="1"/>
</dbReference>
<dbReference type="PANTHER" id="PTHR11228">
    <property type="entry name" value="RADICAL SAM DOMAIN PROTEIN"/>
    <property type="match status" value="1"/>
</dbReference>
<dbReference type="NCBIfam" id="TIGR04321">
    <property type="entry name" value="spiroSPASM"/>
    <property type="match status" value="1"/>
</dbReference>
<dbReference type="PANTHER" id="PTHR11228:SF7">
    <property type="entry name" value="PQQA PEPTIDE CYCLASE"/>
    <property type="match status" value="1"/>
</dbReference>
<organism evidence="6 7">
    <name type="scientific">Candidatus Haliotispira prima</name>
    <dbReference type="NCBI Taxonomy" id="3034016"/>
    <lineage>
        <taxon>Bacteria</taxon>
        <taxon>Pseudomonadati</taxon>
        <taxon>Spirochaetota</taxon>
        <taxon>Spirochaetia</taxon>
        <taxon>Spirochaetales</taxon>
        <taxon>Spirochaetaceae</taxon>
        <taxon>Candidatus Haliotispira</taxon>
    </lineage>
</organism>
<dbReference type="InterPro" id="IPR007197">
    <property type="entry name" value="rSAM"/>
</dbReference>
<dbReference type="SFLD" id="SFLDS00029">
    <property type="entry name" value="Radical_SAM"/>
    <property type="match status" value="1"/>
</dbReference>
<comment type="cofactor">
    <cofactor evidence="1">
        <name>[4Fe-4S] cluster</name>
        <dbReference type="ChEBI" id="CHEBI:49883"/>
    </cofactor>
</comment>